<feature type="compositionally biased region" description="Basic and acidic residues" evidence="9">
    <location>
        <begin position="1"/>
        <end position="16"/>
    </location>
</feature>
<dbReference type="PANTHER" id="PTHR23501">
    <property type="entry name" value="MAJOR FACILITATOR SUPERFAMILY"/>
    <property type="match status" value="1"/>
</dbReference>
<feature type="transmembrane region" description="Helical" evidence="10">
    <location>
        <begin position="366"/>
        <end position="385"/>
    </location>
</feature>
<evidence type="ECO:0000256" key="2">
    <source>
        <dbReference type="ARBA" id="ARBA00008335"/>
    </source>
</evidence>
<evidence type="ECO:0000256" key="8">
    <source>
        <dbReference type="ARBA" id="ARBA00044273"/>
    </source>
</evidence>
<feature type="transmembrane region" description="Helical" evidence="10">
    <location>
        <begin position="255"/>
        <end position="275"/>
    </location>
</feature>
<dbReference type="OrthoDB" id="10021397at2759"/>
<dbReference type="Pfam" id="PF07690">
    <property type="entry name" value="MFS_1"/>
    <property type="match status" value="1"/>
</dbReference>
<dbReference type="FunFam" id="1.20.1720.10:FF:000013">
    <property type="entry name" value="Related to multidrug resistance proteins"/>
    <property type="match status" value="1"/>
</dbReference>
<feature type="transmembrane region" description="Helical" evidence="10">
    <location>
        <begin position="421"/>
        <end position="441"/>
    </location>
</feature>
<keyword evidence="5 10" id="KW-0812">Transmembrane</keyword>
<feature type="domain" description="Major facilitator superfamily (MFS) profile" evidence="11">
    <location>
        <begin position="67"/>
        <end position="549"/>
    </location>
</feature>
<keyword evidence="6 10" id="KW-1133">Transmembrane helix</keyword>
<dbReference type="NCBIfam" id="TIGR00711">
    <property type="entry name" value="efflux_EmrB"/>
    <property type="match status" value="1"/>
</dbReference>
<evidence type="ECO:0000259" key="11">
    <source>
        <dbReference type="PROSITE" id="PS50850"/>
    </source>
</evidence>
<organism evidence="12 13">
    <name type="scientific">Jimgerdemannia flammicorona</name>
    <dbReference type="NCBI Taxonomy" id="994334"/>
    <lineage>
        <taxon>Eukaryota</taxon>
        <taxon>Fungi</taxon>
        <taxon>Fungi incertae sedis</taxon>
        <taxon>Mucoromycota</taxon>
        <taxon>Mucoromycotina</taxon>
        <taxon>Endogonomycetes</taxon>
        <taxon>Endogonales</taxon>
        <taxon>Endogonaceae</taxon>
        <taxon>Jimgerdemannia</taxon>
    </lineage>
</organism>
<feature type="transmembrane region" description="Helical" evidence="10">
    <location>
        <begin position="190"/>
        <end position="212"/>
    </location>
</feature>
<comment type="similarity">
    <text evidence="2">Belongs to the major facilitator superfamily.</text>
</comment>
<gene>
    <name evidence="12" type="ORF">BC936DRAFT_147175</name>
</gene>
<feature type="transmembrane region" description="Helical" evidence="10">
    <location>
        <begin position="287"/>
        <end position="306"/>
    </location>
</feature>
<name>A0A433DLB6_9FUNG</name>
<dbReference type="InterPro" id="IPR020846">
    <property type="entry name" value="MFS_dom"/>
</dbReference>
<feature type="transmembrane region" description="Helical" evidence="10">
    <location>
        <begin position="523"/>
        <end position="544"/>
    </location>
</feature>
<feature type="transmembrane region" description="Helical" evidence="10">
    <location>
        <begin position="61"/>
        <end position="81"/>
    </location>
</feature>
<reference evidence="12 13" key="1">
    <citation type="journal article" date="2018" name="New Phytol.">
        <title>Phylogenomics of Endogonaceae and evolution of mycorrhizas within Mucoromycota.</title>
        <authorList>
            <person name="Chang Y."/>
            <person name="Desiro A."/>
            <person name="Na H."/>
            <person name="Sandor L."/>
            <person name="Lipzen A."/>
            <person name="Clum A."/>
            <person name="Barry K."/>
            <person name="Grigoriev I.V."/>
            <person name="Martin F.M."/>
            <person name="Stajich J.E."/>
            <person name="Smith M.E."/>
            <person name="Bonito G."/>
            <person name="Spatafora J.W."/>
        </authorList>
    </citation>
    <scope>NUCLEOTIDE SEQUENCE [LARGE SCALE GENOMIC DNA]</scope>
    <source>
        <strain evidence="12 13">GMNB39</strain>
    </source>
</reference>
<dbReference type="GO" id="GO:0022857">
    <property type="term" value="F:transmembrane transporter activity"/>
    <property type="evidence" value="ECO:0007669"/>
    <property type="project" value="InterPro"/>
</dbReference>
<keyword evidence="3" id="KW-0813">Transport</keyword>
<evidence type="ECO:0000256" key="4">
    <source>
        <dbReference type="ARBA" id="ARBA00022475"/>
    </source>
</evidence>
<comment type="caution">
    <text evidence="12">The sequence shown here is derived from an EMBL/GenBank/DDBJ whole genome shotgun (WGS) entry which is preliminary data.</text>
</comment>
<dbReference type="PROSITE" id="PS50850">
    <property type="entry name" value="MFS"/>
    <property type="match status" value="1"/>
</dbReference>
<feature type="transmembrane region" description="Helical" evidence="10">
    <location>
        <begin position="453"/>
        <end position="477"/>
    </location>
</feature>
<evidence type="ECO:0000256" key="6">
    <source>
        <dbReference type="ARBA" id="ARBA00022989"/>
    </source>
</evidence>
<dbReference type="InterPro" id="IPR036259">
    <property type="entry name" value="MFS_trans_sf"/>
</dbReference>
<evidence type="ECO:0000256" key="5">
    <source>
        <dbReference type="ARBA" id="ARBA00022692"/>
    </source>
</evidence>
<dbReference type="InterPro" id="IPR004638">
    <property type="entry name" value="EmrB-like"/>
</dbReference>
<evidence type="ECO:0000256" key="7">
    <source>
        <dbReference type="ARBA" id="ARBA00023136"/>
    </source>
</evidence>
<comment type="subcellular location">
    <subcellularLocation>
        <location evidence="1">Cell membrane</location>
        <topology evidence="1">Multi-pass membrane protein</topology>
    </subcellularLocation>
</comment>
<feature type="transmembrane region" description="Helical" evidence="10">
    <location>
        <begin position="392"/>
        <end position="409"/>
    </location>
</feature>
<dbReference type="CDD" id="cd17502">
    <property type="entry name" value="MFS_Azr1_MDR_like"/>
    <property type="match status" value="1"/>
</dbReference>
<keyword evidence="4" id="KW-1003">Cell membrane</keyword>
<dbReference type="InterPro" id="IPR011701">
    <property type="entry name" value="MFS"/>
</dbReference>
<evidence type="ECO:0000256" key="1">
    <source>
        <dbReference type="ARBA" id="ARBA00004651"/>
    </source>
</evidence>
<feature type="transmembrane region" description="Helical" evidence="10">
    <location>
        <begin position="132"/>
        <end position="151"/>
    </location>
</feature>
<dbReference type="SUPFAM" id="SSF103473">
    <property type="entry name" value="MFS general substrate transporter"/>
    <property type="match status" value="1"/>
</dbReference>
<evidence type="ECO:0000256" key="9">
    <source>
        <dbReference type="SAM" id="MobiDB-lite"/>
    </source>
</evidence>
<dbReference type="PROSITE" id="PS00217">
    <property type="entry name" value="SUGAR_TRANSPORT_2"/>
    <property type="match status" value="1"/>
</dbReference>
<keyword evidence="13" id="KW-1185">Reference proteome</keyword>
<dbReference type="PANTHER" id="PTHR23501:SF191">
    <property type="entry name" value="VACUOLAR BASIC AMINO ACID TRANSPORTER 4"/>
    <property type="match status" value="1"/>
</dbReference>
<evidence type="ECO:0000256" key="3">
    <source>
        <dbReference type="ARBA" id="ARBA00022448"/>
    </source>
</evidence>
<protein>
    <recommendedName>
        <fullName evidence="8">MFS-type drug efflux transporter P55</fullName>
    </recommendedName>
</protein>
<proteinExistence type="inferred from homology"/>
<feature type="transmembrane region" description="Helical" evidence="10">
    <location>
        <begin position="157"/>
        <end position="178"/>
    </location>
</feature>
<feature type="transmembrane region" description="Helical" evidence="10">
    <location>
        <begin position="327"/>
        <end position="346"/>
    </location>
</feature>
<sequence length="555" mass="59508">MSFDSEKPQTAEHSFDNNESTITGVPVEKIDANSELAKPGNLEIPSDPEAQYDVQAKKLTGLRLAVVFLGICISVFLSSLDQTIVSTALPRIASDFNALDQIGWVGTGYMLTSTAFLPLYGKFSDIFGRKAVFLFAIVIFEIGSILCGAAQNMIMLIIFRAIQGIGGGGIMAMAMIIITEVVSLRDRGKYQGIIGACFGLSSVIGPLIGGAFTDHVSWRWNFYLNLPIGAVAMAVIIIFLDLPKPKGSMREKLDRIDFLGTLILILACVAILLAIEWGGNSYAWDSAVIISLFVVGGVLIIALILVEGYHAKEPIIPGHVFKMRTPMAVFIMSLFFGIGFFGMIYYLPIYFQVVEGESATASGLELIPLMAGMVACTIVSGNLVSRFGIYRIYITLGAALLTVGAGLISTLTAETGHAEQIGYLIICGMGMGLSMQTMTLAAQSSVEYKDVAVVTTLINFWRTIGGVLGIAISGSIFNNKLLASLTSLQLDFSIAAARTNVAYVQMLPEAVKGQVINSYVQSLSLVFIVGTPLAGVTFLASLFVQHFKLKKTVGV</sequence>
<keyword evidence="7 10" id="KW-0472">Membrane</keyword>
<dbReference type="Gene3D" id="1.20.1720.10">
    <property type="entry name" value="Multidrug resistance protein D"/>
    <property type="match status" value="1"/>
</dbReference>
<feature type="region of interest" description="Disordered" evidence="9">
    <location>
        <begin position="1"/>
        <end position="24"/>
    </location>
</feature>
<feature type="transmembrane region" description="Helical" evidence="10">
    <location>
        <begin position="101"/>
        <end position="120"/>
    </location>
</feature>
<dbReference type="Gene3D" id="1.20.1250.20">
    <property type="entry name" value="MFS general substrate transporter like domains"/>
    <property type="match status" value="1"/>
</dbReference>
<feature type="transmembrane region" description="Helical" evidence="10">
    <location>
        <begin position="224"/>
        <end position="243"/>
    </location>
</feature>
<dbReference type="AlphaFoldDB" id="A0A433DLB6"/>
<evidence type="ECO:0000313" key="13">
    <source>
        <dbReference type="Proteomes" id="UP000268093"/>
    </source>
</evidence>
<dbReference type="Proteomes" id="UP000268093">
    <property type="component" value="Unassembled WGS sequence"/>
</dbReference>
<dbReference type="EMBL" id="RBNI01000611">
    <property type="protein sequence ID" value="RUP51597.1"/>
    <property type="molecule type" value="Genomic_DNA"/>
</dbReference>
<evidence type="ECO:0000313" key="12">
    <source>
        <dbReference type="EMBL" id="RUP51597.1"/>
    </source>
</evidence>
<dbReference type="GO" id="GO:0005886">
    <property type="term" value="C:plasma membrane"/>
    <property type="evidence" value="ECO:0007669"/>
    <property type="project" value="UniProtKB-SubCell"/>
</dbReference>
<accession>A0A433DLB6</accession>
<dbReference type="InterPro" id="IPR005829">
    <property type="entry name" value="Sugar_transporter_CS"/>
</dbReference>
<evidence type="ECO:0000256" key="10">
    <source>
        <dbReference type="SAM" id="Phobius"/>
    </source>
</evidence>
<dbReference type="PRINTS" id="PR01036">
    <property type="entry name" value="TCRTETB"/>
</dbReference>